<evidence type="ECO:0000256" key="1">
    <source>
        <dbReference type="SAM" id="SignalP"/>
    </source>
</evidence>
<proteinExistence type="predicted"/>
<evidence type="ECO:0000313" key="3">
    <source>
        <dbReference type="Proteomes" id="UP000001055"/>
    </source>
</evidence>
<organism evidence="2 3">
    <name type="scientific">Phaeosphaeria nodorum (strain SN15 / ATCC MYA-4574 / FGSC 10173)</name>
    <name type="common">Glume blotch fungus</name>
    <name type="synonym">Parastagonospora nodorum</name>
    <dbReference type="NCBI Taxonomy" id="321614"/>
    <lineage>
        <taxon>Eukaryota</taxon>
        <taxon>Fungi</taxon>
        <taxon>Dikarya</taxon>
        <taxon>Ascomycota</taxon>
        <taxon>Pezizomycotina</taxon>
        <taxon>Dothideomycetes</taxon>
        <taxon>Pleosporomycetidae</taxon>
        <taxon>Pleosporales</taxon>
        <taxon>Pleosporineae</taxon>
        <taxon>Phaeosphaeriaceae</taxon>
        <taxon>Parastagonospora</taxon>
    </lineage>
</organism>
<dbReference type="OMA" id="WENNIRF"/>
<dbReference type="VEuPathDB" id="FungiDB:JI435_427010"/>
<dbReference type="Proteomes" id="UP000001055">
    <property type="component" value="Unassembled WGS sequence"/>
</dbReference>
<keyword evidence="1" id="KW-0732">Signal</keyword>
<feature type="signal peptide" evidence="1">
    <location>
        <begin position="1"/>
        <end position="21"/>
    </location>
</feature>
<reference evidence="3" key="1">
    <citation type="journal article" date="2007" name="Plant Cell">
        <title>Dothideomycete-plant interactions illuminated by genome sequencing and EST analysis of the wheat pathogen Stagonospora nodorum.</title>
        <authorList>
            <person name="Hane J.K."/>
            <person name="Lowe R.G."/>
            <person name="Solomon P.S."/>
            <person name="Tan K.C."/>
            <person name="Schoch C.L."/>
            <person name="Spatafora J.W."/>
            <person name="Crous P.W."/>
            <person name="Kodira C."/>
            <person name="Birren B.W."/>
            <person name="Galagan J.E."/>
            <person name="Torriani S.F."/>
            <person name="McDonald B.A."/>
            <person name="Oliver R.P."/>
        </authorList>
    </citation>
    <scope>NUCLEOTIDE SEQUENCE [LARGE SCALE GENOMIC DNA]</scope>
    <source>
        <strain evidence="3">SN15 / ATCC MYA-4574 / FGSC 10173</strain>
    </source>
</reference>
<dbReference type="RefSeq" id="XP_001791717.1">
    <property type="nucleotide sequence ID" value="XM_001791665.1"/>
</dbReference>
<name>Q0V4K6_PHANO</name>
<dbReference type="EMBL" id="CH445325">
    <property type="protein sequence ID" value="EAT92553.1"/>
    <property type="molecule type" value="Genomic_DNA"/>
</dbReference>
<evidence type="ECO:0008006" key="4">
    <source>
        <dbReference type="Google" id="ProtNLM"/>
    </source>
</evidence>
<dbReference type="InParanoid" id="Q0V4K6"/>
<dbReference type="GeneID" id="5967790"/>
<gene>
    <name evidence="2" type="ORF">SNOG_01058</name>
</gene>
<accession>Q0V4K6</accession>
<dbReference type="AlphaFoldDB" id="Q0V4K6"/>
<protein>
    <recommendedName>
        <fullName evidence="4">Ecp2 effector protein domain-containing protein</fullName>
    </recommendedName>
</protein>
<dbReference type="KEGG" id="pno:SNOG_01058"/>
<feature type="chain" id="PRO_5004178451" description="Ecp2 effector protein domain-containing protein" evidence="1">
    <location>
        <begin position="22"/>
        <end position="258"/>
    </location>
</feature>
<sequence>MRITFYTLLCLTAFFTILVGAGPNLEDRSSGGLQLSSLNTSKGVTSHASGDDPSLKYDSSTTIQIWVGSIKIAVGHVIQADLYRTIWSLLDRACPSNTDQATCKVDKTDICFKTVTIGKDKRPVDSMVCIHEIRAEWGTEELRKLLIGVVAGTLEALTKRYPDGKTNCFWMGDEAACNVGDVVRTNLVPYGTKAQYFHIKLWNGETGYGQWDCCEGDKLQLVDKAVDGLGSKIGEIMHQEFTRNSACITDGWKGCKKA</sequence>
<evidence type="ECO:0000313" key="2">
    <source>
        <dbReference type="EMBL" id="EAT92553.1"/>
    </source>
</evidence>